<dbReference type="SUPFAM" id="SSF55729">
    <property type="entry name" value="Acyl-CoA N-acyltransferases (Nat)"/>
    <property type="match status" value="1"/>
</dbReference>
<protein>
    <submittedName>
        <fullName evidence="5 6">N-acetyltransferase</fullName>
    </submittedName>
</protein>
<keyword evidence="7" id="KW-1185">Reference proteome</keyword>
<evidence type="ECO:0000256" key="1">
    <source>
        <dbReference type="ARBA" id="ARBA00022679"/>
    </source>
</evidence>
<feature type="domain" description="N-acetyltransferase" evidence="4">
    <location>
        <begin position="2"/>
        <end position="166"/>
    </location>
</feature>
<sequence>MTALRAFTPLDLFKMNLTNLDPLTENYDLHFYFQYLAKWPSLFTVAEGQHGEITGYMMGKVEEDPPYLHLTEHYLPWHGHVTALSVAPQYRRLGLAQTLTGALERGCESQKAWFVDLFVREGNETAIGLYKGLGYSIFRRVVDYYSDDPTGRKAGEDAFDMRKPLSRDKKRQHIRERGEDYKVNPEDLYNG</sequence>
<evidence type="ECO:0000313" key="6">
    <source>
        <dbReference type="EMBL" id="SLM34435.1"/>
    </source>
</evidence>
<proteinExistence type="predicted"/>
<accession>A0A1W5CUM9</accession>
<evidence type="ECO:0000313" key="8">
    <source>
        <dbReference type="Proteomes" id="UP000324767"/>
    </source>
</evidence>
<dbReference type="OrthoDB" id="10264728at2759"/>
<dbReference type="GO" id="GO:0031416">
    <property type="term" value="C:NatB complex"/>
    <property type="evidence" value="ECO:0007669"/>
    <property type="project" value="TreeGrafter"/>
</dbReference>
<dbReference type="Proteomes" id="UP000192927">
    <property type="component" value="Unassembled WGS sequence"/>
</dbReference>
<reference evidence="6" key="2">
    <citation type="submission" date="2017-03" db="EMBL/GenBank/DDBJ databases">
        <authorList>
            <person name="Afonso C.L."/>
            <person name="Miller P.J."/>
            <person name="Scott M.A."/>
            <person name="Spackman E."/>
            <person name="Goraichik I."/>
            <person name="Dimitrov K.M."/>
            <person name="Suarez D.L."/>
            <person name="Swayne D.E."/>
        </authorList>
    </citation>
    <scope>NUCLEOTIDE SEQUENCE [LARGE SCALE GENOMIC DNA]</scope>
</reference>
<feature type="compositionally biased region" description="Basic and acidic residues" evidence="3">
    <location>
        <begin position="152"/>
        <end position="167"/>
    </location>
</feature>
<dbReference type="PANTHER" id="PTHR45910">
    <property type="entry name" value="N-ALPHA-ACETYLTRANSFERASE 20"/>
    <property type="match status" value="1"/>
</dbReference>
<feature type="compositionally biased region" description="Basic and acidic residues" evidence="3">
    <location>
        <begin position="175"/>
        <end position="185"/>
    </location>
</feature>
<evidence type="ECO:0000313" key="7">
    <source>
        <dbReference type="Proteomes" id="UP000192927"/>
    </source>
</evidence>
<dbReference type="InterPro" id="IPR000182">
    <property type="entry name" value="GNAT_dom"/>
</dbReference>
<evidence type="ECO:0000313" key="5">
    <source>
        <dbReference type="EMBL" id="KAA6415906.1"/>
    </source>
</evidence>
<evidence type="ECO:0000256" key="2">
    <source>
        <dbReference type="ARBA" id="ARBA00023315"/>
    </source>
</evidence>
<keyword evidence="2" id="KW-0012">Acyltransferase</keyword>
<dbReference type="PANTHER" id="PTHR45910:SF1">
    <property type="entry name" value="N-ALPHA-ACETYLTRANSFERASE 20"/>
    <property type="match status" value="1"/>
</dbReference>
<reference evidence="5 8" key="3">
    <citation type="submission" date="2019-09" db="EMBL/GenBank/DDBJ databases">
        <title>The hologenome of the rock-dwelling lichen Lasallia pustulata.</title>
        <authorList>
            <person name="Greshake Tzovaras B."/>
            <person name="Segers F."/>
            <person name="Bicker A."/>
            <person name="Dal Grande F."/>
            <person name="Otte J."/>
            <person name="Hankeln T."/>
            <person name="Schmitt I."/>
            <person name="Ebersberger I."/>
        </authorList>
    </citation>
    <scope>NUCLEOTIDE SEQUENCE [LARGE SCALE GENOMIC DNA]</scope>
    <source>
        <strain evidence="5">A1-1</strain>
    </source>
</reference>
<name>A0A1W5CUM9_9LECA</name>
<gene>
    <name evidence="5" type="ORF">FRX48_00625</name>
</gene>
<dbReference type="EMBL" id="VXIT01000001">
    <property type="protein sequence ID" value="KAA6415906.1"/>
    <property type="molecule type" value="Genomic_DNA"/>
</dbReference>
<dbReference type="AlphaFoldDB" id="A0A1W5CUM9"/>
<dbReference type="EMBL" id="FWEW01000275">
    <property type="protein sequence ID" value="SLM34435.1"/>
    <property type="molecule type" value="Genomic_DNA"/>
</dbReference>
<dbReference type="InterPro" id="IPR051646">
    <property type="entry name" value="NatB_acetyltransferase_subunit"/>
</dbReference>
<dbReference type="Proteomes" id="UP000324767">
    <property type="component" value="Unassembled WGS sequence"/>
</dbReference>
<feature type="region of interest" description="Disordered" evidence="3">
    <location>
        <begin position="152"/>
        <end position="191"/>
    </location>
</feature>
<dbReference type="PROSITE" id="PS51186">
    <property type="entry name" value="GNAT"/>
    <property type="match status" value="1"/>
</dbReference>
<dbReference type="InterPro" id="IPR016181">
    <property type="entry name" value="Acyl_CoA_acyltransferase"/>
</dbReference>
<organism evidence="6 7">
    <name type="scientific">Lasallia pustulata</name>
    <dbReference type="NCBI Taxonomy" id="136370"/>
    <lineage>
        <taxon>Eukaryota</taxon>
        <taxon>Fungi</taxon>
        <taxon>Dikarya</taxon>
        <taxon>Ascomycota</taxon>
        <taxon>Pezizomycotina</taxon>
        <taxon>Lecanoromycetes</taxon>
        <taxon>OSLEUM clade</taxon>
        <taxon>Umbilicariomycetidae</taxon>
        <taxon>Umbilicariales</taxon>
        <taxon>Umbilicariaceae</taxon>
        <taxon>Lasallia</taxon>
    </lineage>
</organism>
<dbReference type="Gene3D" id="3.40.630.30">
    <property type="match status" value="1"/>
</dbReference>
<dbReference type="FunFam" id="3.40.630.30:FF:000058">
    <property type="entry name" value="N-acetyltransferase (Nat5)"/>
    <property type="match status" value="1"/>
</dbReference>
<keyword evidence="1 6" id="KW-0808">Transferase</keyword>
<reference evidence="7" key="1">
    <citation type="submission" date="2017-03" db="EMBL/GenBank/DDBJ databases">
        <authorList>
            <person name="Sharma R."/>
            <person name="Thines M."/>
        </authorList>
    </citation>
    <scope>NUCLEOTIDE SEQUENCE [LARGE SCALE GENOMIC DNA]</scope>
</reference>
<evidence type="ECO:0000259" key="4">
    <source>
        <dbReference type="PROSITE" id="PS51186"/>
    </source>
</evidence>
<dbReference type="Pfam" id="PF00583">
    <property type="entry name" value="Acetyltransf_1"/>
    <property type="match status" value="1"/>
</dbReference>
<dbReference type="GO" id="GO:0004596">
    <property type="term" value="F:protein-N-terminal amino-acid acetyltransferase activity"/>
    <property type="evidence" value="ECO:0007669"/>
    <property type="project" value="TreeGrafter"/>
</dbReference>
<dbReference type="CDD" id="cd04301">
    <property type="entry name" value="NAT_SF"/>
    <property type="match status" value="1"/>
</dbReference>
<evidence type="ECO:0000256" key="3">
    <source>
        <dbReference type="SAM" id="MobiDB-lite"/>
    </source>
</evidence>